<protein>
    <submittedName>
        <fullName evidence="2">Uncharacterized protein</fullName>
    </submittedName>
</protein>
<comment type="caution">
    <text evidence="2">The sequence shown here is derived from an EMBL/GenBank/DDBJ whole genome shotgun (WGS) entry which is preliminary data.</text>
</comment>
<evidence type="ECO:0000313" key="3">
    <source>
        <dbReference type="Proteomes" id="UP000298327"/>
    </source>
</evidence>
<gene>
    <name evidence="2" type="ORF">EVG20_g1793</name>
</gene>
<organism evidence="2 3">
    <name type="scientific">Dentipellis fragilis</name>
    <dbReference type="NCBI Taxonomy" id="205917"/>
    <lineage>
        <taxon>Eukaryota</taxon>
        <taxon>Fungi</taxon>
        <taxon>Dikarya</taxon>
        <taxon>Basidiomycota</taxon>
        <taxon>Agaricomycotina</taxon>
        <taxon>Agaricomycetes</taxon>
        <taxon>Russulales</taxon>
        <taxon>Hericiaceae</taxon>
        <taxon>Dentipellis</taxon>
    </lineage>
</organism>
<keyword evidence="3" id="KW-1185">Reference proteome</keyword>
<feature type="compositionally biased region" description="Polar residues" evidence="1">
    <location>
        <begin position="224"/>
        <end position="237"/>
    </location>
</feature>
<dbReference type="EMBL" id="SEOQ01000061">
    <property type="protein sequence ID" value="TFY71217.1"/>
    <property type="molecule type" value="Genomic_DNA"/>
</dbReference>
<evidence type="ECO:0000313" key="2">
    <source>
        <dbReference type="EMBL" id="TFY71217.1"/>
    </source>
</evidence>
<name>A0A4Y9ZB57_9AGAM</name>
<dbReference type="Proteomes" id="UP000298327">
    <property type="component" value="Unassembled WGS sequence"/>
</dbReference>
<evidence type="ECO:0000256" key="1">
    <source>
        <dbReference type="SAM" id="MobiDB-lite"/>
    </source>
</evidence>
<accession>A0A4Y9ZB57</accession>
<reference evidence="2 3" key="1">
    <citation type="submission" date="2019-02" db="EMBL/GenBank/DDBJ databases">
        <title>Genome sequencing of the rare red list fungi Dentipellis fragilis.</title>
        <authorList>
            <person name="Buettner E."/>
            <person name="Kellner H."/>
        </authorList>
    </citation>
    <scope>NUCLEOTIDE SEQUENCE [LARGE SCALE GENOMIC DNA]</scope>
    <source>
        <strain evidence="2 3">DSM 105465</strain>
    </source>
</reference>
<sequence>MSLSLSLPTNIDFTSFKFERFTLCNSAPAPSKNRSDVRVSRAQLVCLSTGVERDVVCKLAYGHRSKMSVANEAHRRGSYVLHRPRLLGGIRSFVFGFTDVLHIRNRNVLNNDGFPMIIDFGEAEDHECERQMGFTENVAAPSVSDFGCTELFQLCIDLRIWKPGKFQYIRNSIRARLLYNPYRVAETAPKAWSYEAALDEAYRGIDEHLRKFYPEDFRRRPIQRSRSCASDKTSSSAGDGCTTDTPPSPSDSPTADTTTFMDKA</sequence>
<feature type="region of interest" description="Disordered" evidence="1">
    <location>
        <begin position="223"/>
        <end position="264"/>
    </location>
</feature>
<dbReference type="AlphaFoldDB" id="A0A4Y9ZB57"/>
<dbReference type="OrthoDB" id="3182995at2759"/>
<feature type="compositionally biased region" description="Low complexity" evidence="1">
    <location>
        <begin position="251"/>
        <end position="264"/>
    </location>
</feature>
<proteinExistence type="predicted"/>